<name>A0AAP2YV12_9EURY</name>
<accession>A0AAP2YV12</accession>
<evidence type="ECO:0000313" key="2">
    <source>
        <dbReference type="EMBL" id="MCU4739991.1"/>
    </source>
</evidence>
<dbReference type="EMBL" id="JAOPKB010000021">
    <property type="protein sequence ID" value="MCU4975583.1"/>
    <property type="molecule type" value="Genomic_DNA"/>
</dbReference>
<protein>
    <submittedName>
        <fullName evidence="2">Uncharacterized protein</fullName>
    </submittedName>
</protein>
<sequence>MSSSVPSTGLEVVFPFVASFLVAGAVCLAYAVAADANAREEDGASWAFAAVVAAPFVLPLYAYYQRRRFLPRRSPPTRRERVAGTVGVGTGLAVVVTAALSPPDPFSMLATFPVVAVVTLPVTSLVLYSSRLSKTPSG</sequence>
<dbReference type="Proteomes" id="UP001321018">
    <property type="component" value="Unassembled WGS sequence"/>
</dbReference>
<dbReference type="AlphaFoldDB" id="A0AAP2YV12"/>
<evidence type="ECO:0000313" key="4">
    <source>
        <dbReference type="Proteomes" id="UP001320972"/>
    </source>
</evidence>
<keyword evidence="1" id="KW-1133">Transmembrane helix</keyword>
<organism evidence="2 5">
    <name type="scientific">Natronoglomus mannanivorans</name>
    <dbReference type="NCBI Taxonomy" id="2979990"/>
    <lineage>
        <taxon>Archaea</taxon>
        <taxon>Methanobacteriati</taxon>
        <taxon>Methanobacteriota</taxon>
        <taxon>Stenosarchaea group</taxon>
        <taxon>Halobacteria</taxon>
        <taxon>Halobacteriales</taxon>
        <taxon>Natrialbaceae</taxon>
        <taxon>Natronoglomus</taxon>
    </lineage>
</organism>
<gene>
    <name evidence="3" type="ORF">OB955_23130</name>
    <name evidence="2" type="ORF">OB960_01065</name>
</gene>
<dbReference type="Proteomes" id="UP001320972">
    <property type="component" value="Unassembled WGS sequence"/>
</dbReference>
<keyword evidence="1" id="KW-0472">Membrane</keyword>
<feature type="transmembrane region" description="Helical" evidence="1">
    <location>
        <begin position="106"/>
        <end position="128"/>
    </location>
</feature>
<proteinExistence type="predicted"/>
<dbReference type="RefSeq" id="WP_338001847.1">
    <property type="nucleotide sequence ID" value="NZ_JAOPKA010000001.1"/>
</dbReference>
<keyword evidence="1" id="KW-0812">Transmembrane</keyword>
<feature type="transmembrane region" description="Helical" evidence="1">
    <location>
        <begin position="82"/>
        <end position="100"/>
    </location>
</feature>
<feature type="transmembrane region" description="Helical" evidence="1">
    <location>
        <begin position="44"/>
        <end position="62"/>
    </location>
</feature>
<evidence type="ECO:0000256" key="1">
    <source>
        <dbReference type="SAM" id="Phobius"/>
    </source>
</evidence>
<reference evidence="2 4" key="1">
    <citation type="submission" date="2022-09" db="EMBL/GenBank/DDBJ databases">
        <title>Enrichment on poylsaccharides allowed isolation of novel metabolic and taxonomic groups of Haloarchaea.</title>
        <authorList>
            <person name="Sorokin D.Y."/>
            <person name="Elcheninov A.G."/>
            <person name="Khizhniak T.V."/>
            <person name="Kolganova T.V."/>
            <person name="Kublanov I.V."/>
        </authorList>
    </citation>
    <scope>NUCLEOTIDE SEQUENCE</scope>
    <source>
        <strain evidence="3 4">AArc-m2/3/4</strain>
        <strain evidence="2">AArc-xg1-1</strain>
    </source>
</reference>
<keyword evidence="4" id="KW-1185">Reference proteome</keyword>
<feature type="transmembrane region" description="Helical" evidence="1">
    <location>
        <begin position="12"/>
        <end position="32"/>
    </location>
</feature>
<evidence type="ECO:0000313" key="5">
    <source>
        <dbReference type="Proteomes" id="UP001321018"/>
    </source>
</evidence>
<dbReference type="EMBL" id="JAOPKA010000001">
    <property type="protein sequence ID" value="MCU4739991.1"/>
    <property type="molecule type" value="Genomic_DNA"/>
</dbReference>
<comment type="caution">
    <text evidence="2">The sequence shown here is derived from an EMBL/GenBank/DDBJ whole genome shotgun (WGS) entry which is preliminary data.</text>
</comment>
<evidence type="ECO:0000313" key="3">
    <source>
        <dbReference type="EMBL" id="MCU4975583.1"/>
    </source>
</evidence>